<name>A0AA86UD03_9EUKA</name>
<keyword evidence="3" id="KW-1185">Reference proteome</keyword>
<gene>
    <name evidence="1" type="ORF">HINF_LOCUS34861</name>
    <name evidence="2" type="ORF">HINF_LOCUS50982</name>
</gene>
<sequence length="100" mass="11502">MKQLESRLGGHDKSESTFNEYVNEVKSKLLNIMLFQRTEPEFGLRTNAELIGFSLDENIEGLSQKEKSTSLLVQISDLNNYCECVSKNFNNIRNLLSNRK</sequence>
<dbReference type="Proteomes" id="UP001642409">
    <property type="component" value="Unassembled WGS sequence"/>
</dbReference>
<dbReference type="AlphaFoldDB" id="A0AA86UD03"/>
<accession>A0AA86UD03</accession>
<reference evidence="1" key="1">
    <citation type="submission" date="2023-06" db="EMBL/GenBank/DDBJ databases">
        <authorList>
            <person name="Kurt Z."/>
        </authorList>
    </citation>
    <scope>NUCLEOTIDE SEQUENCE</scope>
</reference>
<evidence type="ECO:0000313" key="1">
    <source>
        <dbReference type="EMBL" id="CAI9947216.1"/>
    </source>
</evidence>
<comment type="caution">
    <text evidence="1">The sequence shown here is derived from an EMBL/GenBank/DDBJ whole genome shotgun (WGS) entry which is preliminary data.</text>
</comment>
<dbReference type="EMBL" id="CATOUU010000774">
    <property type="protein sequence ID" value="CAI9947216.1"/>
    <property type="molecule type" value="Genomic_DNA"/>
</dbReference>
<reference evidence="2 3" key="2">
    <citation type="submission" date="2024-07" db="EMBL/GenBank/DDBJ databases">
        <authorList>
            <person name="Akdeniz Z."/>
        </authorList>
    </citation>
    <scope>NUCLEOTIDE SEQUENCE [LARGE SCALE GENOMIC DNA]</scope>
</reference>
<evidence type="ECO:0000313" key="2">
    <source>
        <dbReference type="EMBL" id="CAL6063666.1"/>
    </source>
</evidence>
<protein>
    <submittedName>
        <fullName evidence="2">Hypothetical_protein</fullName>
    </submittedName>
</protein>
<organism evidence="1">
    <name type="scientific">Hexamita inflata</name>
    <dbReference type="NCBI Taxonomy" id="28002"/>
    <lineage>
        <taxon>Eukaryota</taxon>
        <taxon>Metamonada</taxon>
        <taxon>Diplomonadida</taxon>
        <taxon>Hexamitidae</taxon>
        <taxon>Hexamitinae</taxon>
        <taxon>Hexamita</taxon>
    </lineage>
</organism>
<dbReference type="EMBL" id="CAXDID020000247">
    <property type="protein sequence ID" value="CAL6063666.1"/>
    <property type="molecule type" value="Genomic_DNA"/>
</dbReference>
<proteinExistence type="predicted"/>
<evidence type="ECO:0000313" key="3">
    <source>
        <dbReference type="Proteomes" id="UP001642409"/>
    </source>
</evidence>